<feature type="transmembrane region" description="Helical" evidence="7">
    <location>
        <begin position="139"/>
        <end position="157"/>
    </location>
</feature>
<keyword evidence="6 7" id="KW-0472">Membrane</keyword>
<reference evidence="8 9" key="1">
    <citation type="submission" date="2018-06" db="EMBL/GenBank/DDBJ databases">
        <authorList>
            <consortium name="Pathogen Informatics"/>
            <person name="Doyle S."/>
        </authorList>
    </citation>
    <scope>NUCLEOTIDE SEQUENCE [LARGE SCALE GENOMIC DNA]</scope>
    <source>
        <strain evidence="8 9">NCTC5798</strain>
    </source>
</reference>
<evidence type="ECO:0000313" key="9">
    <source>
        <dbReference type="Proteomes" id="UP000255534"/>
    </source>
</evidence>
<gene>
    <name evidence="8" type="primary">aaeB_1</name>
    <name evidence="8" type="ORF">NCTC5798_01200</name>
</gene>
<evidence type="ECO:0000256" key="6">
    <source>
        <dbReference type="ARBA" id="ARBA00023136"/>
    </source>
</evidence>
<keyword evidence="3" id="KW-1003">Cell membrane</keyword>
<sequence length="699" mass="78539">MPQDITLVSGTTCSVAIGQRNETLPAALRNTPWFKATSGQWRYALRNTIAMCLALTFAYYLNLDEHYWAMTSAAVVSFPTVGGVISKSLGRIAGSLLGATAALIIAGHTLNEPWLFLFSMAAWIGFCTWACAHFTNNAAYAFQLSGYTAAIIAFPMVNIVEITQLWDIAQARVCEVIVGILCGGMMMMILPSTSDGTALLTALKNMHARLLEHASLLWQPETTDAIRSAHEGVIGQILTMNLLRIQAFWSHYRFRRQNALLNALLHQQLRLTSVISSLRRMLLNWPTPPENSREVIEQLLAELAKPRADSYTVARIIAPLRPQDEQDYRHLAFWQRLRYFCQLYLRSSRQLYLIESGAPVDQIHIRRTPGLARHTDNAEAIWSGVRTFCTLTVIGAWSIGAQWESGPGALTLAAISCVLYSIVATPFKSLSLLMRTLVLLSLFSFVVKFGLMVQITDLWQFLLFLFPLFVTMQLLKLQMPKLAGLWGQLIVFMGSFIAVTNPPVYDFADFLNDNTAKIVGVAISWLAFAILRPGSDAVKSRRHIRALRRDFVDQLSRHPSHNESEFESLTYHHVSQLSNSQDALARRWLLRWGVVLLNCSHVVWQLRAWESRSDPLSRVRDICISLLRDVMSERGVQQRPLAVTLQELQRICDTLAHHHQPAAHELAAIIWRLHCSLSQLEQAPAQGTLSPGYLMTPQA</sequence>
<dbReference type="Pfam" id="PF04632">
    <property type="entry name" value="FUSC"/>
    <property type="match status" value="1"/>
</dbReference>
<dbReference type="GO" id="GO:0022857">
    <property type="term" value="F:transmembrane transporter activity"/>
    <property type="evidence" value="ECO:0007669"/>
    <property type="project" value="InterPro"/>
</dbReference>
<evidence type="ECO:0000256" key="3">
    <source>
        <dbReference type="ARBA" id="ARBA00022475"/>
    </source>
</evidence>
<feature type="transmembrane region" description="Helical" evidence="7">
    <location>
        <begin position="482"/>
        <end position="504"/>
    </location>
</feature>
<organism evidence="8 9">
    <name type="scientific">Salmonella enterica I</name>
    <dbReference type="NCBI Taxonomy" id="59201"/>
    <lineage>
        <taxon>Bacteria</taxon>
        <taxon>Pseudomonadati</taxon>
        <taxon>Pseudomonadota</taxon>
        <taxon>Gammaproteobacteria</taxon>
        <taxon>Enterobacterales</taxon>
        <taxon>Enterobacteriaceae</taxon>
        <taxon>Salmonella</taxon>
    </lineage>
</organism>
<dbReference type="Proteomes" id="UP000255534">
    <property type="component" value="Unassembled WGS sequence"/>
</dbReference>
<feature type="transmembrane region" description="Helical" evidence="7">
    <location>
        <begin position="67"/>
        <end position="85"/>
    </location>
</feature>
<feature type="transmembrane region" description="Helical" evidence="7">
    <location>
        <begin position="43"/>
        <end position="61"/>
    </location>
</feature>
<evidence type="ECO:0000313" key="8">
    <source>
        <dbReference type="EMBL" id="SUG70098.1"/>
    </source>
</evidence>
<dbReference type="PANTHER" id="PTHR30509">
    <property type="entry name" value="P-HYDROXYBENZOIC ACID EFFLUX PUMP SUBUNIT-RELATED"/>
    <property type="match status" value="1"/>
</dbReference>
<evidence type="ECO:0000256" key="1">
    <source>
        <dbReference type="ARBA" id="ARBA00004651"/>
    </source>
</evidence>
<protein>
    <submittedName>
        <fullName evidence="8">Fusaric acid resistance protein</fullName>
    </submittedName>
</protein>
<feature type="transmembrane region" description="Helical" evidence="7">
    <location>
        <begin position="92"/>
        <end position="108"/>
    </location>
</feature>
<evidence type="ECO:0000256" key="5">
    <source>
        <dbReference type="ARBA" id="ARBA00022989"/>
    </source>
</evidence>
<dbReference type="PANTHER" id="PTHR30509:SF9">
    <property type="entry name" value="MULTIDRUG RESISTANCE PROTEIN MDTO"/>
    <property type="match status" value="1"/>
</dbReference>
<comment type="subcellular location">
    <subcellularLocation>
        <location evidence="1">Cell membrane</location>
        <topology evidence="1">Multi-pass membrane protein</topology>
    </subcellularLocation>
</comment>
<evidence type="ECO:0000256" key="4">
    <source>
        <dbReference type="ARBA" id="ARBA00022692"/>
    </source>
</evidence>
<dbReference type="AlphaFoldDB" id="A0A379UP52"/>
<dbReference type="EMBL" id="UGXK01000001">
    <property type="protein sequence ID" value="SUG70098.1"/>
    <property type="molecule type" value="Genomic_DNA"/>
</dbReference>
<dbReference type="InterPro" id="IPR006726">
    <property type="entry name" value="PHBA_efflux_AaeB/fusaric-R"/>
</dbReference>
<keyword evidence="4 7" id="KW-0812">Transmembrane</keyword>
<feature type="transmembrane region" description="Helical" evidence="7">
    <location>
        <begin position="406"/>
        <end position="425"/>
    </location>
</feature>
<evidence type="ECO:0000256" key="2">
    <source>
        <dbReference type="ARBA" id="ARBA00022448"/>
    </source>
</evidence>
<feature type="transmembrane region" description="Helical" evidence="7">
    <location>
        <begin position="458"/>
        <end position="475"/>
    </location>
</feature>
<feature type="transmembrane region" description="Helical" evidence="7">
    <location>
        <begin position="114"/>
        <end position="132"/>
    </location>
</feature>
<name>A0A379UP52_SALET</name>
<feature type="transmembrane region" description="Helical" evidence="7">
    <location>
        <begin position="169"/>
        <end position="190"/>
    </location>
</feature>
<keyword evidence="5 7" id="KW-1133">Transmembrane helix</keyword>
<keyword evidence="2" id="KW-0813">Transport</keyword>
<dbReference type="GO" id="GO:0005886">
    <property type="term" value="C:plasma membrane"/>
    <property type="evidence" value="ECO:0007669"/>
    <property type="project" value="UniProtKB-SubCell"/>
</dbReference>
<proteinExistence type="predicted"/>
<feature type="transmembrane region" description="Helical" evidence="7">
    <location>
        <begin position="432"/>
        <end position="452"/>
    </location>
</feature>
<evidence type="ECO:0000256" key="7">
    <source>
        <dbReference type="SAM" id="Phobius"/>
    </source>
</evidence>
<feature type="transmembrane region" description="Helical" evidence="7">
    <location>
        <begin position="380"/>
        <end position="400"/>
    </location>
</feature>
<accession>A0A379UP52</accession>
<feature type="transmembrane region" description="Helical" evidence="7">
    <location>
        <begin position="516"/>
        <end position="535"/>
    </location>
</feature>